<accession>A0A9W6TMN3</accession>
<evidence type="ECO:0000256" key="1">
    <source>
        <dbReference type="SAM" id="MobiDB-lite"/>
    </source>
</evidence>
<evidence type="ECO:0000256" key="2">
    <source>
        <dbReference type="SAM" id="SignalP"/>
    </source>
</evidence>
<dbReference type="Gene3D" id="3.90.70.80">
    <property type="match status" value="1"/>
</dbReference>
<evidence type="ECO:0000313" key="4">
    <source>
        <dbReference type="Proteomes" id="UP001165121"/>
    </source>
</evidence>
<feature type="signal peptide" evidence="2">
    <location>
        <begin position="1"/>
        <end position="19"/>
    </location>
</feature>
<protein>
    <submittedName>
        <fullName evidence="3">Unnamed protein product</fullName>
    </submittedName>
</protein>
<proteinExistence type="predicted"/>
<keyword evidence="2" id="KW-0732">Signal</keyword>
<dbReference type="CDD" id="cd22744">
    <property type="entry name" value="OTU"/>
    <property type="match status" value="1"/>
</dbReference>
<dbReference type="OrthoDB" id="94678at2759"/>
<organism evidence="3 4">
    <name type="scientific">Phytophthora fragariaefolia</name>
    <dbReference type="NCBI Taxonomy" id="1490495"/>
    <lineage>
        <taxon>Eukaryota</taxon>
        <taxon>Sar</taxon>
        <taxon>Stramenopiles</taxon>
        <taxon>Oomycota</taxon>
        <taxon>Peronosporomycetes</taxon>
        <taxon>Peronosporales</taxon>
        <taxon>Peronosporaceae</taxon>
        <taxon>Phytophthora</taxon>
    </lineage>
</organism>
<evidence type="ECO:0000313" key="3">
    <source>
        <dbReference type="EMBL" id="GMF15755.1"/>
    </source>
</evidence>
<dbReference type="EMBL" id="BSXT01000041">
    <property type="protein sequence ID" value="GMF15755.1"/>
    <property type="molecule type" value="Genomic_DNA"/>
</dbReference>
<sequence>MVVWCAITLVLACVASVGANFEGATPVTTARDVCTAPEASGTDRIQNPHQPCAKQTESKGNTLAKETPRPGVTIFEQSESDDEFSGGAANIALIPRPDSLDKVQLLIADVVKPTLADAGEVFIPTSDDPRWKKPPQSDIRGEEVFAQYGLQQVSTPATGNCQYYAVAMALLDMDSDTPQHVGALEQVTQHLKEGILEASRHGYEVEFPHDIRQTILAVNRLEAGYQELTETLPEEESNLLFQEYLLDIAKSASTIEAFVPLEVWGTELTLRMMAKLLQQPIFVVIAPYGLQAVPSYQVYEPERSLKDGHQLDSAEEYHFPSSRLRGWLSRLQKACYDTNSTGNPPIVLLYSHLHYSRVRFSPIPAGPARSKL</sequence>
<dbReference type="InterPro" id="IPR038765">
    <property type="entry name" value="Papain-like_cys_pep_sf"/>
</dbReference>
<name>A0A9W6TMN3_9STRA</name>
<reference evidence="3" key="1">
    <citation type="submission" date="2023-04" db="EMBL/GenBank/DDBJ databases">
        <title>Phytophthora fragariaefolia NBRC 109709.</title>
        <authorList>
            <person name="Ichikawa N."/>
            <person name="Sato H."/>
            <person name="Tonouchi N."/>
        </authorList>
    </citation>
    <scope>NUCLEOTIDE SEQUENCE</scope>
    <source>
        <strain evidence="3">NBRC 109709</strain>
    </source>
</reference>
<comment type="caution">
    <text evidence="3">The sequence shown here is derived from an EMBL/GenBank/DDBJ whole genome shotgun (WGS) entry which is preliminary data.</text>
</comment>
<feature type="compositionally biased region" description="Polar residues" evidence="1">
    <location>
        <begin position="43"/>
        <end position="61"/>
    </location>
</feature>
<gene>
    <name evidence="3" type="ORF">Pfra01_000055000</name>
</gene>
<dbReference type="Proteomes" id="UP001165121">
    <property type="component" value="Unassembled WGS sequence"/>
</dbReference>
<dbReference type="SUPFAM" id="SSF54001">
    <property type="entry name" value="Cysteine proteinases"/>
    <property type="match status" value="1"/>
</dbReference>
<feature type="region of interest" description="Disordered" evidence="1">
    <location>
        <begin position="38"/>
        <end position="69"/>
    </location>
</feature>
<keyword evidence="4" id="KW-1185">Reference proteome</keyword>
<feature type="chain" id="PRO_5040724505" evidence="2">
    <location>
        <begin position="20"/>
        <end position="372"/>
    </location>
</feature>
<dbReference type="AlphaFoldDB" id="A0A9W6TMN3"/>